<evidence type="ECO:0000313" key="12">
    <source>
        <dbReference type="EMBL" id="CAH0375671.1"/>
    </source>
</evidence>
<keyword evidence="4" id="KW-0285">Flavoprotein</keyword>
<gene>
    <name evidence="12" type="ORF">PECAL_5P02070</name>
</gene>
<feature type="domain" description="NADH:flavin oxidoreductase/NADH oxidase N-terminal" evidence="10">
    <location>
        <begin position="102"/>
        <end position="288"/>
    </location>
</feature>
<evidence type="ECO:0000256" key="9">
    <source>
        <dbReference type="ARBA" id="ARBA00023014"/>
    </source>
</evidence>
<sequence>MGSMHTGLEEHRGLKEMAAFYAERAKGGAGLIVTGGVAPNREGWVLPLAGKMSTVAEAEEHKVVTDAVHENNGKIALQILHAGRYAYHPFAVAPRLCAHGSAARSCGYDGVEIMGSEGYLINEFLAERTNQRGDAYGGSFENRSRLALDVVQAVRKAAGPDFAVVFRLSMLELVENGMAFGEVVELAHLLDACGVDILNTGIGWHEARVPTIATCVPRGAFAFATTNVREALLSKYGQAPLMCATNRINSAETCEDVLEQGADVVSMARPFLADSSIIEKAFHGREDEINTCIACNQACLDHTFKMMPVSCLVKPCVNPRAGHETSLELTRTATPLKVAVVGAGPAGLSAACALGERGHRVTLFEQSERVGGQFLLAAAVPGKEEFWETLRYFRTMLDVHSVDVRLNTYVDASTVKDFDRVVVSTGVRPRVVEGLASSANVRVHSYADVLSGATKVGPRVAVVGAGGIGFDVSEFLTHRSGDDFYGEWGVDLCVDTAPRGSGLAEPSNVAPPRTVYLLQRKATPLGAGLGKTTGWIHRKALRQRGVDFLRGVTYKRVEADGFRIEVAGAERVLDVTDVVLCAGQTSVDDLFRELRNDPKFPVYAIGGAEHAGELDAKRAIDQGVRLATRIEDAAPGSVFGMPVGWQAGALEWLQRNVMKK</sequence>
<evidence type="ECO:0000259" key="11">
    <source>
        <dbReference type="Pfam" id="PF07992"/>
    </source>
</evidence>
<dbReference type="SUPFAM" id="SSF51395">
    <property type="entry name" value="FMN-linked oxidoreductases"/>
    <property type="match status" value="1"/>
</dbReference>
<comment type="caution">
    <text evidence="12">The sequence shown here is derived from an EMBL/GenBank/DDBJ whole genome shotgun (WGS) entry which is preliminary data.</text>
</comment>
<dbReference type="GO" id="GO:0016491">
    <property type="term" value="F:oxidoreductase activity"/>
    <property type="evidence" value="ECO:0007669"/>
    <property type="project" value="UniProtKB-KW"/>
</dbReference>
<evidence type="ECO:0000256" key="2">
    <source>
        <dbReference type="ARBA" id="ARBA00001966"/>
    </source>
</evidence>
<comment type="similarity">
    <text evidence="3">In the N-terminal section; belongs to the NADH:flavin oxidoreductase/NADH oxidase family.</text>
</comment>
<feature type="domain" description="NADH:flavin oxidoreductase/NADH oxidase N-terminal" evidence="10">
    <location>
        <begin position="2"/>
        <end position="87"/>
    </location>
</feature>
<evidence type="ECO:0000256" key="1">
    <source>
        <dbReference type="ARBA" id="ARBA00001917"/>
    </source>
</evidence>
<protein>
    <submittedName>
        <fullName evidence="12">Uncharacterized protein</fullName>
    </submittedName>
</protein>
<dbReference type="GO" id="GO:0046872">
    <property type="term" value="F:metal ion binding"/>
    <property type="evidence" value="ECO:0007669"/>
    <property type="project" value="UniProtKB-KW"/>
</dbReference>
<dbReference type="Gene3D" id="3.50.50.60">
    <property type="entry name" value="FAD/NAD(P)-binding domain"/>
    <property type="match status" value="1"/>
</dbReference>
<evidence type="ECO:0000256" key="4">
    <source>
        <dbReference type="ARBA" id="ARBA00022630"/>
    </source>
</evidence>
<dbReference type="PANTHER" id="PTHR42917:SF2">
    <property type="entry name" value="2,4-DIENOYL-COA REDUCTASE [(2E)-ENOYL-COA-PRODUCING]"/>
    <property type="match status" value="1"/>
</dbReference>
<comment type="cofactor">
    <cofactor evidence="1">
        <name>FMN</name>
        <dbReference type="ChEBI" id="CHEBI:58210"/>
    </cofactor>
</comment>
<dbReference type="PANTHER" id="PTHR42917">
    <property type="entry name" value="2,4-DIENOYL-COA REDUCTASE"/>
    <property type="match status" value="1"/>
</dbReference>
<dbReference type="AlphaFoldDB" id="A0A8J2X5B7"/>
<dbReference type="Proteomes" id="UP000789595">
    <property type="component" value="Unassembled WGS sequence"/>
</dbReference>
<evidence type="ECO:0000313" key="13">
    <source>
        <dbReference type="Proteomes" id="UP000789595"/>
    </source>
</evidence>
<keyword evidence="13" id="KW-1185">Reference proteome</keyword>
<keyword evidence="9" id="KW-0411">Iron-sulfur</keyword>
<proteinExistence type="inferred from homology"/>
<evidence type="ECO:0000256" key="8">
    <source>
        <dbReference type="ARBA" id="ARBA00023004"/>
    </source>
</evidence>
<dbReference type="InterPro" id="IPR023753">
    <property type="entry name" value="FAD/NAD-binding_dom"/>
</dbReference>
<dbReference type="SUPFAM" id="SSF51905">
    <property type="entry name" value="FAD/NAD(P)-binding domain"/>
    <property type="match status" value="1"/>
</dbReference>
<organism evidence="12 13">
    <name type="scientific">Pelagomonas calceolata</name>
    <dbReference type="NCBI Taxonomy" id="35677"/>
    <lineage>
        <taxon>Eukaryota</taxon>
        <taxon>Sar</taxon>
        <taxon>Stramenopiles</taxon>
        <taxon>Ochrophyta</taxon>
        <taxon>Pelagophyceae</taxon>
        <taxon>Pelagomonadales</taxon>
        <taxon>Pelagomonadaceae</taxon>
        <taxon>Pelagomonas</taxon>
    </lineage>
</organism>
<evidence type="ECO:0000256" key="3">
    <source>
        <dbReference type="ARBA" id="ARBA00011048"/>
    </source>
</evidence>
<dbReference type="Pfam" id="PF07992">
    <property type="entry name" value="Pyr_redox_2"/>
    <property type="match status" value="1"/>
</dbReference>
<dbReference type="InterPro" id="IPR013785">
    <property type="entry name" value="Aldolase_TIM"/>
</dbReference>
<keyword evidence="5" id="KW-0288">FMN</keyword>
<dbReference type="InterPro" id="IPR001155">
    <property type="entry name" value="OxRdtase_FMN_N"/>
</dbReference>
<dbReference type="PRINTS" id="PR00419">
    <property type="entry name" value="ADXRDTASE"/>
</dbReference>
<dbReference type="EMBL" id="CAKKNE010000005">
    <property type="protein sequence ID" value="CAH0375671.1"/>
    <property type="molecule type" value="Genomic_DNA"/>
</dbReference>
<name>A0A8J2X5B7_9STRA</name>
<accession>A0A8J2X5B7</accession>
<keyword evidence="8" id="KW-0408">Iron</keyword>
<evidence type="ECO:0000259" key="10">
    <source>
        <dbReference type="Pfam" id="PF00724"/>
    </source>
</evidence>
<dbReference type="InterPro" id="IPR036188">
    <property type="entry name" value="FAD/NAD-bd_sf"/>
</dbReference>
<dbReference type="Gene3D" id="3.20.20.70">
    <property type="entry name" value="Aldolase class I"/>
    <property type="match status" value="2"/>
</dbReference>
<reference evidence="12" key="1">
    <citation type="submission" date="2021-11" db="EMBL/GenBank/DDBJ databases">
        <authorList>
            <consortium name="Genoscope - CEA"/>
            <person name="William W."/>
        </authorList>
    </citation>
    <scope>NUCLEOTIDE SEQUENCE</scope>
</reference>
<dbReference type="GO" id="GO:0010181">
    <property type="term" value="F:FMN binding"/>
    <property type="evidence" value="ECO:0007669"/>
    <property type="project" value="InterPro"/>
</dbReference>
<feature type="domain" description="FAD/NAD(P)-binding" evidence="11">
    <location>
        <begin position="337"/>
        <end position="592"/>
    </location>
</feature>
<dbReference type="InterPro" id="IPR051793">
    <property type="entry name" value="NADH:flavin_oxidoreductase"/>
</dbReference>
<dbReference type="Pfam" id="PF00724">
    <property type="entry name" value="Oxidored_FMN"/>
    <property type="match status" value="2"/>
</dbReference>
<keyword evidence="6" id="KW-0479">Metal-binding</keyword>
<comment type="cofactor">
    <cofactor evidence="2">
        <name>[4Fe-4S] cluster</name>
        <dbReference type="ChEBI" id="CHEBI:49883"/>
    </cofactor>
</comment>
<evidence type="ECO:0000256" key="5">
    <source>
        <dbReference type="ARBA" id="ARBA00022643"/>
    </source>
</evidence>
<evidence type="ECO:0000256" key="6">
    <source>
        <dbReference type="ARBA" id="ARBA00022723"/>
    </source>
</evidence>
<dbReference type="OrthoDB" id="276546at2759"/>
<evidence type="ECO:0000256" key="7">
    <source>
        <dbReference type="ARBA" id="ARBA00023002"/>
    </source>
</evidence>
<dbReference type="Gene3D" id="3.40.50.720">
    <property type="entry name" value="NAD(P)-binding Rossmann-like Domain"/>
    <property type="match status" value="1"/>
</dbReference>
<keyword evidence="7" id="KW-0560">Oxidoreductase</keyword>
<dbReference type="GO" id="GO:0051536">
    <property type="term" value="F:iron-sulfur cluster binding"/>
    <property type="evidence" value="ECO:0007669"/>
    <property type="project" value="UniProtKB-KW"/>
</dbReference>